<dbReference type="CDD" id="cd17535">
    <property type="entry name" value="REC_NarL-like"/>
    <property type="match status" value="1"/>
</dbReference>
<evidence type="ECO:0000313" key="4">
    <source>
        <dbReference type="EMBL" id="TCO19274.1"/>
    </source>
</evidence>
<dbReference type="Gene3D" id="3.40.50.2300">
    <property type="match status" value="1"/>
</dbReference>
<accession>A0A4R2H468</accession>
<evidence type="ECO:0000313" key="5">
    <source>
        <dbReference type="Proteomes" id="UP000294508"/>
    </source>
</evidence>
<evidence type="ECO:0000259" key="3">
    <source>
        <dbReference type="PROSITE" id="PS50110"/>
    </source>
</evidence>
<dbReference type="Proteomes" id="UP000294508">
    <property type="component" value="Unassembled WGS sequence"/>
</dbReference>
<proteinExistence type="predicted"/>
<keyword evidence="1 2" id="KW-0597">Phosphoprotein</keyword>
<dbReference type="InterPro" id="IPR001789">
    <property type="entry name" value="Sig_transdc_resp-reg_receiver"/>
</dbReference>
<evidence type="ECO:0000256" key="1">
    <source>
        <dbReference type="ARBA" id="ARBA00022553"/>
    </source>
</evidence>
<reference evidence="4 5" key="1">
    <citation type="journal article" date="2015" name="Stand. Genomic Sci.">
        <title>Genomic Encyclopedia of Bacterial and Archaeal Type Strains, Phase III: the genomes of soil and plant-associated and newly described type strains.</title>
        <authorList>
            <person name="Whitman W.B."/>
            <person name="Woyke T."/>
            <person name="Klenk H.P."/>
            <person name="Zhou Y."/>
            <person name="Lilburn T.G."/>
            <person name="Beck B.J."/>
            <person name="De Vos P."/>
            <person name="Vandamme P."/>
            <person name="Eisen J.A."/>
            <person name="Garrity G."/>
            <person name="Hugenholtz P."/>
            <person name="Kyrpides N.C."/>
        </authorList>
    </citation>
    <scope>NUCLEOTIDE SEQUENCE [LARGE SCALE GENOMIC DNA]</scope>
    <source>
        <strain evidence="4 5">VKM Ac-2572</strain>
    </source>
</reference>
<keyword evidence="5" id="KW-1185">Reference proteome</keyword>
<dbReference type="RefSeq" id="WP_132213515.1">
    <property type="nucleotide sequence ID" value="NZ_SLWN01000014.1"/>
</dbReference>
<dbReference type="AlphaFoldDB" id="A0A4R2H468"/>
<dbReference type="EMBL" id="SLWN01000014">
    <property type="protein sequence ID" value="TCO19274.1"/>
    <property type="molecule type" value="Genomic_DNA"/>
</dbReference>
<dbReference type="InterPro" id="IPR011006">
    <property type="entry name" value="CheY-like_superfamily"/>
</dbReference>
<evidence type="ECO:0000256" key="2">
    <source>
        <dbReference type="PROSITE-ProRule" id="PRU00169"/>
    </source>
</evidence>
<dbReference type="OrthoDB" id="7352332at2"/>
<protein>
    <submittedName>
        <fullName evidence="4">Response regulator receiver domain-containing protein</fullName>
    </submittedName>
</protein>
<comment type="caution">
    <text evidence="4">The sequence shown here is derived from an EMBL/GenBank/DDBJ whole genome shotgun (WGS) entry which is preliminary data.</text>
</comment>
<dbReference type="InterPro" id="IPR058245">
    <property type="entry name" value="NreC/VraR/RcsB-like_REC"/>
</dbReference>
<dbReference type="InterPro" id="IPR050595">
    <property type="entry name" value="Bact_response_regulator"/>
</dbReference>
<dbReference type="GO" id="GO:0000160">
    <property type="term" value="P:phosphorelay signal transduction system"/>
    <property type="evidence" value="ECO:0007669"/>
    <property type="project" value="InterPro"/>
</dbReference>
<dbReference type="Pfam" id="PF00072">
    <property type="entry name" value="Response_reg"/>
    <property type="match status" value="1"/>
</dbReference>
<organism evidence="4 5">
    <name type="scientific">Kribbella steppae</name>
    <dbReference type="NCBI Taxonomy" id="2512223"/>
    <lineage>
        <taxon>Bacteria</taxon>
        <taxon>Bacillati</taxon>
        <taxon>Actinomycetota</taxon>
        <taxon>Actinomycetes</taxon>
        <taxon>Propionibacteriales</taxon>
        <taxon>Kribbellaceae</taxon>
        <taxon>Kribbella</taxon>
    </lineage>
</organism>
<dbReference type="PROSITE" id="PS50110">
    <property type="entry name" value="RESPONSE_REGULATORY"/>
    <property type="match status" value="1"/>
</dbReference>
<gene>
    <name evidence="4" type="ORF">EV652_114257</name>
</gene>
<feature type="modified residue" description="4-aspartylphosphate" evidence="2">
    <location>
        <position position="54"/>
    </location>
</feature>
<dbReference type="SUPFAM" id="SSF52172">
    <property type="entry name" value="CheY-like"/>
    <property type="match status" value="1"/>
</dbReference>
<name>A0A4R2H468_9ACTN</name>
<feature type="domain" description="Response regulatory" evidence="3">
    <location>
        <begin position="4"/>
        <end position="121"/>
    </location>
</feature>
<dbReference type="PANTHER" id="PTHR44591:SF3">
    <property type="entry name" value="RESPONSE REGULATORY DOMAIN-CONTAINING PROTEIN"/>
    <property type="match status" value="1"/>
</dbReference>
<dbReference type="PANTHER" id="PTHR44591">
    <property type="entry name" value="STRESS RESPONSE REGULATOR PROTEIN 1"/>
    <property type="match status" value="1"/>
</dbReference>
<dbReference type="SMART" id="SM00448">
    <property type="entry name" value="REC"/>
    <property type="match status" value="1"/>
</dbReference>
<sequence length="129" mass="14190">MALRCLIVDDSPHFLDAARALLERGGLRVIGVASTTEEALRRVEELKPDVVLVDIELGQESGFELARRFQSETTLDRSKVILISTYAEEDLEDMVTAAPVAAFLSKSHLSVREIREIVGDTGPNASQRP</sequence>